<dbReference type="SUPFAM" id="SSF52047">
    <property type="entry name" value="RNI-like"/>
    <property type="match status" value="1"/>
</dbReference>
<evidence type="ECO:0000313" key="2">
    <source>
        <dbReference type="EMBL" id="KWX11828.1"/>
    </source>
</evidence>
<sequence length="1910" mass="213635">MNGATRFSDQFLSRIASQLDLKLLFRFQSLSQRTYEAGYQVTALNNVDLHCSGLNKILIKYKNVQRVSIISLYMAPSRPIGVLFYRYWVNLKHLSFTFQRCDVFINFINTSLVKGKDTTESDKSFLALTDLSITIYATGDSKCCSPLSVIPPAHAAKIKRLFYDCKFETRVPPALKNFTAIQEFTFYGPSEPNFRLISMPTLRHLKHLVLHKANLYPVEVLGILKSNPTIETLEIYALSLDPPQDDGFSLVTICSDLERKDGVMCDEQDSQYKQTFRKKYRLNPYRTVTNLKSIIVSTAGQVPLDIIVLVTACSPYLIKLSISNSVFISRHFIKETRFLDILKENFTCHSILPYTCTSDKKDNDDKYVVTLSTDKNHSKFTSTQQNDVSPNPELSEIKLVTPAATVPTSSGQSSIYSGLTSNTDTAKHPPFSSTVKGCCQTTRITNDSLSTPEITSSLVYEQKDMSKDDLKVISLKSYLPDNVSDTLAQVRTEYQNNDNSSSDDFIPPSLFKHKVDGTLPSFQIRSSESQSHLAAYHAPYSSVSNLTYGDNLPDSTFSFQSSVYSMSVMLHNGNLTIDGYSRNYYDSRLARNRSRLSSATNGIQNGYNDIYNSDQDSTRSYGMLNGEAYSRSPSNASEGSGTNQDADEEQDLNIVSFHRLRNIASNKNVYSGASAHLSNNSHQMSWGFYPFVGPQERILPHNQGTWHADDAMHNIYQYASQFNSQKNDGSFRTKQFPSLHHLKDPNLNHKTSKKDEDKHGGKSSQRPNSVGKCSGTSVRFFKKYQDTNACKQRNDTAQLSPIRPESCARRTRMHTRAYSSMNDYSGCDVFTASSTRAELSPNTSDAISIRSGHLHNPVDTNVDEKISTLLPANLDTNFTCGASLPSYTKALVIPYQTEEIPSSIEKSLLDSIPNDPLAISDSRESPHISATPSPSIGSISSEQVHQPMQINLSKTTNASDSSFEKYVTMVTGVSAKKNKPSSLSHTLSLFIGSLSEDPENPTTSKLTQGNSQDIQEQQTADDQTDNSIRPYISTTNPISQSTSIQIPHNPELTNISTFSVAGNANSLLQDVRIPQDSEEDLDGVEEAIPQLLISQLRAISAPIVFLREFESSNRSALISERVHNTKCFTNHEDAWAYIGRCMEWSDEDKIIAGGFYQPIAWKNAAFMCQRYEKTYMDMARSAGILDTEVDEDVFQPIIKTLHQGIRLKGPKQLKTTYLWSHYHMLSPIYDDCKFTIRDMQNELFQAKMNSQLSAIEPFFNTNVSGKPFYQTKTANTGYIEKIILTSNKLRASMTVVANASAGKKGQGPDFQGEKTIASLGLAPFSNSSQTVTPSGSEKQIYEKLKPVSNEENIRPTKKSAGGSRNDQSIGTNKLSSLLAVIRNYNKTTSGPPKASKAQSKTPETNPSTVSSTNNLERTGESRKVSEQQNTSQLLDIFRKDIQLIDLHEVHDIYNLPFNKNLVAEPDRMLYFDIGINPYVDQIIGQIITHDMLEQDKKEHVQKVGDSFAGFNQTKNNTLFCNILLVSTLSRCITKLQMPSIHLSVDDIILMATRFKNLKSLEIGSLPTPTSDFRDALSIRDKAEDTHEQKPRTKSDCGAAVLDGAPNPSTDTATGFPVPAFLSRTIISFPSMTELFLRNGYMIDVLLILQLFPNLKCLQLENCVLLNTVTNEMAFCSTAEFRKQFVLEELTVIGSLKTDRMTLRNIMLLLRDTLTTVYLNRTRIPLHNIWRNNVVYMPKLRYLTLQSAIYDETTEMDEYIARYPKMANYGRCSLSLLDLLAVITCYPNLEALSFSQLHTFDYGGVHEAVSSAIILRILDHLSETDGSYCLRRLRTLSLRGASEGDVDVFILTMAKICDMKTLTRVSLELLFWNGDLLKPASLQESELFSNSCSISVVLDKTQEAQEGLLSK</sequence>
<feature type="compositionally biased region" description="Polar residues" evidence="1">
    <location>
        <begin position="1000"/>
        <end position="1028"/>
    </location>
</feature>
<proteinExistence type="predicted"/>
<name>A0A132NP77_GIAIN</name>
<comment type="caution">
    <text evidence="2">The sequence shown here is derived from an EMBL/GenBank/DDBJ whole genome shotgun (WGS) entry which is preliminary data.</text>
</comment>
<dbReference type="Proteomes" id="UP000070089">
    <property type="component" value="Unassembled WGS sequence"/>
</dbReference>
<feature type="region of interest" description="Disordered" evidence="1">
    <location>
        <begin position="915"/>
        <end position="940"/>
    </location>
</feature>
<feature type="compositionally biased region" description="Basic and acidic residues" evidence="1">
    <location>
        <begin position="741"/>
        <end position="760"/>
    </location>
</feature>
<feature type="region of interest" description="Disordered" evidence="1">
    <location>
        <begin position="1385"/>
        <end position="1429"/>
    </location>
</feature>
<protein>
    <submittedName>
        <fullName evidence="2">Uncharacterized protein</fullName>
    </submittedName>
</protein>
<accession>A0A132NP77</accession>
<dbReference type="VEuPathDB" id="GiardiaDB:QR46_4200"/>
<feature type="region of interest" description="Disordered" evidence="1">
    <location>
        <begin position="993"/>
        <end position="1028"/>
    </location>
</feature>
<feature type="compositionally biased region" description="Polar residues" evidence="1">
    <location>
        <begin position="928"/>
        <end position="940"/>
    </location>
</feature>
<feature type="region of interest" description="Disordered" evidence="1">
    <location>
        <begin position="726"/>
        <end position="774"/>
    </location>
</feature>
<organism evidence="2 3">
    <name type="scientific">Giardia duodenalis assemblage B</name>
    <dbReference type="NCBI Taxonomy" id="1394984"/>
    <lineage>
        <taxon>Eukaryota</taxon>
        <taxon>Metamonada</taxon>
        <taxon>Diplomonadida</taxon>
        <taxon>Hexamitidae</taxon>
        <taxon>Giardiinae</taxon>
        <taxon>Giardia</taxon>
    </lineage>
</organism>
<feature type="compositionally biased region" description="Polar residues" evidence="1">
    <location>
        <begin position="631"/>
        <end position="644"/>
    </location>
</feature>
<evidence type="ECO:0000256" key="1">
    <source>
        <dbReference type="SAM" id="MobiDB-lite"/>
    </source>
</evidence>
<feature type="region of interest" description="Disordered" evidence="1">
    <location>
        <begin position="1324"/>
        <end position="1370"/>
    </location>
</feature>
<reference evidence="2 3" key="1">
    <citation type="journal article" date="2015" name="Mol. Biochem. Parasitol.">
        <title>Identification of polymorphic genes for use in assemblage B genotyping assays through comparative genomics of multiple assemblage B Giardia duodenalis isolates.</title>
        <authorList>
            <person name="Wielinga C."/>
            <person name="Thompson R.C."/>
            <person name="Monis P."/>
            <person name="Ryan U."/>
        </authorList>
    </citation>
    <scope>NUCLEOTIDE SEQUENCE [LARGE SCALE GENOMIC DNA]</scope>
    <source>
        <strain evidence="2 3">BAH15c1</strain>
    </source>
</reference>
<dbReference type="OrthoDB" id="10252459at2759"/>
<feature type="region of interest" description="Disordered" evidence="1">
    <location>
        <begin position="621"/>
        <end position="648"/>
    </location>
</feature>
<gene>
    <name evidence="2" type="ORF">QR46_4200</name>
</gene>
<feature type="compositionally biased region" description="Polar residues" evidence="1">
    <location>
        <begin position="1385"/>
        <end position="1416"/>
    </location>
</feature>
<dbReference type="Gene3D" id="3.80.10.10">
    <property type="entry name" value="Ribonuclease Inhibitor"/>
    <property type="match status" value="1"/>
</dbReference>
<feature type="compositionally biased region" description="Polar residues" evidence="1">
    <location>
        <begin position="1324"/>
        <end position="1337"/>
    </location>
</feature>
<feature type="compositionally biased region" description="Polar residues" evidence="1">
    <location>
        <begin position="726"/>
        <end position="736"/>
    </location>
</feature>
<dbReference type="EMBL" id="JXTI01000153">
    <property type="protein sequence ID" value="KWX11828.1"/>
    <property type="molecule type" value="Genomic_DNA"/>
</dbReference>
<evidence type="ECO:0000313" key="3">
    <source>
        <dbReference type="Proteomes" id="UP000070089"/>
    </source>
</evidence>
<dbReference type="InterPro" id="IPR032675">
    <property type="entry name" value="LRR_dom_sf"/>
</dbReference>